<feature type="transmembrane region" description="Helical" evidence="10">
    <location>
        <begin position="142"/>
        <end position="161"/>
    </location>
</feature>
<evidence type="ECO:0000256" key="10">
    <source>
        <dbReference type="SAM" id="Phobius"/>
    </source>
</evidence>
<feature type="transmembrane region" description="Helical" evidence="10">
    <location>
        <begin position="12"/>
        <end position="30"/>
    </location>
</feature>
<feature type="transmembrane region" description="Helical" evidence="10">
    <location>
        <begin position="36"/>
        <end position="53"/>
    </location>
</feature>
<keyword evidence="8 9" id="KW-0807">Transducer</keyword>
<feature type="transmembrane region" description="Helical" evidence="10">
    <location>
        <begin position="88"/>
        <end position="104"/>
    </location>
</feature>
<evidence type="ECO:0000256" key="3">
    <source>
        <dbReference type="ARBA" id="ARBA00022481"/>
    </source>
</evidence>
<dbReference type="Proteomes" id="UP000224003">
    <property type="component" value="Unassembled WGS sequence"/>
</dbReference>
<dbReference type="RefSeq" id="WP_098517009.1">
    <property type="nucleotide sequence ID" value="NZ_NUVX01000029.1"/>
</dbReference>
<comment type="subcellular location">
    <subcellularLocation>
        <location evidence="1">Cell membrane</location>
        <topology evidence="1">Multi-pass membrane protein</topology>
    </subcellularLocation>
</comment>
<dbReference type="EMBL" id="NUVX01000029">
    <property type="protein sequence ID" value="PFJ38863.1"/>
    <property type="molecule type" value="Genomic_DNA"/>
</dbReference>
<dbReference type="GO" id="GO:0005886">
    <property type="term" value="C:plasma membrane"/>
    <property type="evidence" value="ECO:0007669"/>
    <property type="project" value="UniProtKB-SubCell"/>
</dbReference>
<feature type="domain" description="Methyl-accepting transducer" evidence="11">
    <location>
        <begin position="301"/>
        <end position="449"/>
    </location>
</feature>
<dbReference type="InterPro" id="IPR004089">
    <property type="entry name" value="MCPsignal_dom"/>
</dbReference>
<feature type="transmembrane region" description="Helical" evidence="10">
    <location>
        <begin position="62"/>
        <end position="82"/>
    </location>
</feature>
<evidence type="ECO:0000256" key="4">
    <source>
        <dbReference type="ARBA" id="ARBA00022500"/>
    </source>
</evidence>
<feature type="transmembrane region" description="Helical" evidence="10">
    <location>
        <begin position="109"/>
        <end position="130"/>
    </location>
</feature>
<dbReference type="GO" id="GO:0006935">
    <property type="term" value="P:chemotaxis"/>
    <property type="evidence" value="ECO:0007669"/>
    <property type="project" value="UniProtKB-KW"/>
</dbReference>
<keyword evidence="3" id="KW-0488">Methylation</keyword>
<dbReference type="PANTHER" id="PTHR32089">
    <property type="entry name" value="METHYL-ACCEPTING CHEMOTAXIS PROTEIN MCPB"/>
    <property type="match status" value="1"/>
</dbReference>
<keyword evidence="5 10" id="KW-0812">Transmembrane</keyword>
<evidence type="ECO:0000313" key="13">
    <source>
        <dbReference type="Proteomes" id="UP000224003"/>
    </source>
</evidence>
<evidence type="ECO:0000256" key="2">
    <source>
        <dbReference type="ARBA" id="ARBA00022475"/>
    </source>
</evidence>
<evidence type="ECO:0000259" key="11">
    <source>
        <dbReference type="PROSITE" id="PS50111"/>
    </source>
</evidence>
<evidence type="ECO:0000256" key="8">
    <source>
        <dbReference type="ARBA" id="ARBA00023224"/>
    </source>
</evidence>
<dbReference type="PROSITE" id="PS50111">
    <property type="entry name" value="CHEMOTAXIS_TRANSDUC_2"/>
    <property type="match status" value="1"/>
</dbReference>
<keyword evidence="2" id="KW-1003">Cell membrane</keyword>
<name>A0A9X6WME1_BACTU</name>
<evidence type="ECO:0000256" key="6">
    <source>
        <dbReference type="ARBA" id="ARBA00022989"/>
    </source>
</evidence>
<comment type="caution">
    <text evidence="12">The sequence shown here is derived from an EMBL/GenBank/DDBJ whole genome shotgun (WGS) entry which is preliminary data.</text>
</comment>
<dbReference type="PANTHER" id="PTHR32089:SF39">
    <property type="entry name" value="METHYL-ACCEPTING CHEMOTAXIS PROTEIN HLYB"/>
    <property type="match status" value="1"/>
</dbReference>
<keyword evidence="6 10" id="KW-1133">Transmembrane helix</keyword>
<evidence type="ECO:0000256" key="7">
    <source>
        <dbReference type="ARBA" id="ARBA00023136"/>
    </source>
</evidence>
<gene>
    <name evidence="12" type="ORF">COJ15_16835</name>
</gene>
<evidence type="ECO:0000256" key="9">
    <source>
        <dbReference type="PROSITE-ProRule" id="PRU00284"/>
    </source>
</evidence>
<dbReference type="GO" id="GO:0007165">
    <property type="term" value="P:signal transduction"/>
    <property type="evidence" value="ECO:0007669"/>
    <property type="project" value="UniProtKB-KW"/>
</dbReference>
<evidence type="ECO:0000256" key="5">
    <source>
        <dbReference type="ARBA" id="ARBA00022692"/>
    </source>
</evidence>
<dbReference type="AlphaFoldDB" id="A0A9X6WME1"/>
<organism evidence="12 13">
    <name type="scientific">Bacillus thuringiensis</name>
    <dbReference type="NCBI Taxonomy" id="1428"/>
    <lineage>
        <taxon>Bacteria</taxon>
        <taxon>Bacillati</taxon>
        <taxon>Bacillota</taxon>
        <taxon>Bacilli</taxon>
        <taxon>Bacillales</taxon>
        <taxon>Bacillaceae</taxon>
        <taxon>Bacillus</taxon>
        <taxon>Bacillus cereus group</taxon>
    </lineage>
</organism>
<dbReference type="Gene3D" id="1.10.287.950">
    <property type="entry name" value="Methyl-accepting chemotaxis protein"/>
    <property type="match status" value="1"/>
</dbReference>
<dbReference type="SUPFAM" id="SSF58104">
    <property type="entry name" value="Methyl-accepting chemotaxis protein (MCP) signaling domain"/>
    <property type="match status" value="1"/>
</dbReference>
<proteinExistence type="predicted"/>
<dbReference type="SMART" id="SM00283">
    <property type="entry name" value="MA"/>
    <property type="match status" value="1"/>
</dbReference>
<keyword evidence="7 10" id="KW-0472">Membrane</keyword>
<protein>
    <recommendedName>
        <fullName evidence="11">Methyl-accepting transducer domain-containing protein</fullName>
    </recommendedName>
</protein>
<keyword evidence="4" id="KW-0145">Chemotaxis</keyword>
<reference evidence="12 13" key="1">
    <citation type="submission" date="2017-09" db="EMBL/GenBank/DDBJ databases">
        <title>Large-scale bioinformatics analysis of Bacillus genomes uncovers conserved roles of natural products in bacterial physiology.</title>
        <authorList>
            <consortium name="Agbiome Team Llc"/>
            <person name="Bleich R.M."/>
            <person name="Grubbs K.J."/>
            <person name="Santa Maria K.C."/>
            <person name="Allen S.E."/>
            <person name="Farag S."/>
            <person name="Shank E.A."/>
            <person name="Bowers A."/>
        </authorList>
    </citation>
    <scope>NUCLEOTIDE SEQUENCE [LARGE SCALE GENOMIC DNA]</scope>
    <source>
        <strain evidence="12 13">AFS085496</strain>
    </source>
</reference>
<dbReference type="Pfam" id="PF00015">
    <property type="entry name" value="MCPsignal"/>
    <property type="match status" value="1"/>
</dbReference>
<sequence length="495" mass="57835">MKLISEIKKRINIPMFFAITIMFLSALQFLFATKQIIVPIIYILLFSMNYFLFTEFKKNEMIYYKILACVISVNFLYIVYFYHTDQMIIYYLTLVFPYIYLISFNKKVFYTGVILNTIYQFLVMVYFIHFPNLKEVVLFKETALVNFFGFIISTLISIYLFHKIEKVNRATELDTNVLSLKTTKLSTDLHNLYFSKERTSEIVYQFHQFIYNLEKSKVFFEKLLKETKNETDISRKFEEEVYHLMKSLLSTISNLRDDFASVQNNIISFQNESNRQVTLYIEETKNAEYIINLNELNNEDLNHLMDSTSTIYALIELIRGISNQINLLSLNAAIEASKAGESGKRFSVIAKEIKNLQIDVLSILQNITTEISTIERSSLNIKEGNKNIERKVEEVLSKKSKSKNLSESINAYLKKLSIQEEVNAQNLSTSTSELNNSLKRLDDIIDSTKKTQTYLEESSVHFMHQKKITSELKSVLENLQIELVKTSGLERNKRD</sequence>
<evidence type="ECO:0000313" key="12">
    <source>
        <dbReference type="EMBL" id="PFJ38863.1"/>
    </source>
</evidence>
<evidence type="ECO:0000256" key="1">
    <source>
        <dbReference type="ARBA" id="ARBA00004651"/>
    </source>
</evidence>
<accession>A0A9X6WME1</accession>